<dbReference type="KEGG" id="bsen:DP114_16000"/>
<keyword evidence="4 6" id="KW-0472">Membrane</keyword>
<feature type="transmembrane region" description="Helical" evidence="6">
    <location>
        <begin position="331"/>
        <end position="352"/>
    </location>
</feature>
<protein>
    <submittedName>
        <fullName evidence="8">MFS transporter</fullName>
    </submittedName>
</protein>
<dbReference type="InterPro" id="IPR036259">
    <property type="entry name" value="MFS_trans_sf"/>
</dbReference>
<gene>
    <name evidence="8" type="ORF">DP114_16000</name>
</gene>
<feature type="transmembrane region" description="Helical" evidence="6">
    <location>
        <begin position="145"/>
        <end position="162"/>
    </location>
</feature>
<reference evidence="8 9" key="1">
    <citation type="submission" date="2018-06" db="EMBL/GenBank/DDBJ databases">
        <title>Comparative genomics of Brasilonema spp. strains.</title>
        <authorList>
            <person name="Alvarenga D.O."/>
            <person name="Fiore M.F."/>
            <person name="Varani A.M."/>
        </authorList>
    </citation>
    <scope>NUCLEOTIDE SEQUENCE [LARGE SCALE GENOMIC DNA]</scope>
    <source>
        <strain evidence="8 9">CENA114</strain>
    </source>
</reference>
<feature type="transmembrane region" description="Helical" evidence="6">
    <location>
        <begin position="122"/>
        <end position="139"/>
    </location>
</feature>
<dbReference type="PANTHER" id="PTHR23526:SF2">
    <property type="entry name" value="MAJOR FACILITATOR SUPERFAMILY (MFS) PROFILE DOMAIN-CONTAINING PROTEIN"/>
    <property type="match status" value="1"/>
</dbReference>
<evidence type="ECO:0000313" key="9">
    <source>
        <dbReference type="Proteomes" id="UP000503129"/>
    </source>
</evidence>
<feature type="transmembrane region" description="Helical" evidence="6">
    <location>
        <begin position="183"/>
        <end position="204"/>
    </location>
</feature>
<name>A0A856MG36_9CYAN</name>
<dbReference type="InterPro" id="IPR020846">
    <property type="entry name" value="MFS_dom"/>
</dbReference>
<accession>A0A856MG36</accession>
<evidence type="ECO:0000313" key="8">
    <source>
        <dbReference type="EMBL" id="QDL09200.1"/>
    </source>
</evidence>
<feature type="transmembrane region" description="Helical" evidence="6">
    <location>
        <begin position="388"/>
        <end position="407"/>
    </location>
</feature>
<comment type="subcellular location">
    <subcellularLocation>
        <location evidence="1">Cell membrane</location>
        <topology evidence="1">Multi-pass membrane protein</topology>
    </subcellularLocation>
</comment>
<dbReference type="Pfam" id="PF07690">
    <property type="entry name" value="MFS_1"/>
    <property type="match status" value="2"/>
</dbReference>
<keyword evidence="2 6" id="KW-0812">Transmembrane</keyword>
<evidence type="ECO:0000259" key="7">
    <source>
        <dbReference type="PROSITE" id="PS50850"/>
    </source>
</evidence>
<evidence type="ECO:0000256" key="1">
    <source>
        <dbReference type="ARBA" id="ARBA00004651"/>
    </source>
</evidence>
<evidence type="ECO:0000256" key="4">
    <source>
        <dbReference type="ARBA" id="ARBA00023136"/>
    </source>
</evidence>
<dbReference type="PROSITE" id="PS50850">
    <property type="entry name" value="MFS"/>
    <property type="match status" value="1"/>
</dbReference>
<feature type="transmembrane region" description="Helical" evidence="6">
    <location>
        <begin position="216"/>
        <end position="236"/>
    </location>
</feature>
<dbReference type="GO" id="GO:0005886">
    <property type="term" value="C:plasma membrane"/>
    <property type="evidence" value="ECO:0007669"/>
    <property type="project" value="UniProtKB-SubCell"/>
</dbReference>
<dbReference type="Gene3D" id="1.20.1250.20">
    <property type="entry name" value="MFS general substrate transporter like domains"/>
    <property type="match status" value="2"/>
</dbReference>
<dbReference type="EMBL" id="CP030118">
    <property type="protein sequence ID" value="QDL09200.1"/>
    <property type="molecule type" value="Genomic_DNA"/>
</dbReference>
<feature type="transmembrane region" description="Helical" evidence="6">
    <location>
        <begin position="79"/>
        <end position="102"/>
    </location>
</feature>
<proteinExistence type="predicted"/>
<feature type="domain" description="Major facilitator superfamily (MFS) profile" evidence="7">
    <location>
        <begin position="45"/>
        <end position="483"/>
    </location>
</feature>
<dbReference type="RefSeq" id="WP_171976543.1">
    <property type="nucleotide sequence ID" value="NZ_CAWOXK010000001.1"/>
</dbReference>
<dbReference type="PANTHER" id="PTHR23526">
    <property type="entry name" value="INTEGRAL MEMBRANE TRANSPORT PROTEIN-RELATED"/>
    <property type="match status" value="1"/>
</dbReference>
<dbReference type="AlphaFoldDB" id="A0A856MG36"/>
<dbReference type="SUPFAM" id="SSF103473">
    <property type="entry name" value="MFS general substrate transporter"/>
    <property type="match status" value="1"/>
</dbReference>
<feature type="region of interest" description="Disordered" evidence="5">
    <location>
        <begin position="260"/>
        <end position="280"/>
    </location>
</feature>
<feature type="transmembrane region" description="Helical" evidence="6">
    <location>
        <begin position="298"/>
        <end position="319"/>
    </location>
</feature>
<dbReference type="GO" id="GO:0022857">
    <property type="term" value="F:transmembrane transporter activity"/>
    <property type="evidence" value="ECO:0007669"/>
    <property type="project" value="InterPro"/>
</dbReference>
<dbReference type="InterPro" id="IPR011701">
    <property type="entry name" value="MFS"/>
</dbReference>
<dbReference type="InterPro" id="IPR052528">
    <property type="entry name" value="Sugar_transport-like"/>
</dbReference>
<feature type="transmembrane region" description="Helical" evidence="6">
    <location>
        <begin position="427"/>
        <end position="450"/>
    </location>
</feature>
<keyword evidence="9" id="KW-1185">Reference proteome</keyword>
<organism evidence="8 9">
    <name type="scientific">Brasilonema sennae CENA114</name>
    <dbReference type="NCBI Taxonomy" id="415709"/>
    <lineage>
        <taxon>Bacteria</taxon>
        <taxon>Bacillati</taxon>
        <taxon>Cyanobacteriota</taxon>
        <taxon>Cyanophyceae</taxon>
        <taxon>Nostocales</taxon>
        <taxon>Scytonemataceae</taxon>
        <taxon>Brasilonema</taxon>
        <taxon>Bromeliae group (in: Brasilonema)</taxon>
    </lineage>
</organism>
<sequence length="504" mass="54749">MEPISLETATPLAPIIPEIAISEPTVVANSTLSPSVLRKNAIRISLRASTVDGVFTSIYLTIVTGVLLSNFLVELNASPVIIGMLSSIPMLVNLIQPFGAYLSERTTSRFRFSILTNVSARILWLFLPIGIAALSFGYINSQQLIVLTLVIILLINMLQGLGHPSWMSWMAALVPRQIRGRYFGLRNSAFSLTVLTFIPIAGLVVSKWPGGTLQGYAVLVVFGTLSGLIGLGCQYFQVDVNPQMQHASVLGSLVKNAISGDTDNSSQTTDTQPETIENTTDSIPDSSAIKGILNNSNFLMSLLYFSFQMFAINLSTPYFPLYMLNNLHLDVSVVALYASFQGAANLVMLTFWGKLSDKIGNRSILILMGIVLTLIPLFWLAIDVSFFGIWLWLPLLHMLLGGIWAAIDLCNNNMQLAIAPVKQQSLYFGVIAAVTGVCGALGTTIGGLIAQNPSLGGLPAAFVVSFVFRIGAVVPLLFVQEARKNSLTEVIQTLWIFRKQIVEN</sequence>
<feature type="compositionally biased region" description="Low complexity" evidence="5">
    <location>
        <begin position="261"/>
        <end position="272"/>
    </location>
</feature>
<evidence type="ECO:0000256" key="3">
    <source>
        <dbReference type="ARBA" id="ARBA00022989"/>
    </source>
</evidence>
<dbReference type="Proteomes" id="UP000503129">
    <property type="component" value="Chromosome"/>
</dbReference>
<feature type="transmembrane region" description="Helical" evidence="6">
    <location>
        <begin position="456"/>
        <end position="479"/>
    </location>
</feature>
<evidence type="ECO:0000256" key="6">
    <source>
        <dbReference type="SAM" id="Phobius"/>
    </source>
</evidence>
<evidence type="ECO:0000256" key="5">
    <source>
        <dbReference type="SAM" id="MobiDB-lite"/>
    </source>
</evidence>
<feature type="transmembrane region" description="Helical" evidence="6">
    <location>
        <begin position="364"/>
        <end position="382"/>
    </location>
</feature>
<keyword evidence="3 6" id="KW-1133">Transmembrane helix</keyword>
<feature type="transmembrane region" description="Helical" evidence="6">
    <location>
        <begin position="53"/>
        <end position="73"/>
    </location>
</feature>
<evidence type="ECO:0000256" key="2">
    <source>
        <dbReference type="ARBA" id="ARBA00022692"/>
    </source>
</evidence>